<keyword evidence="2" id="KW-1185">Reference proteome</keyword>
<dbReference type="AlphaFoldDB" id="A0A016SHN4"/>
<dbReference type="Proteomes" id="UP000024635">
    <property type="component" value="Unassembled WGS sequence"/>
</dbReference>
<proteinExistence type="predicted"/>
<organism evidence="1 2">
    <name type="scientific">Ancylostoma ceylanicum</name>
    <dbReference type="NCBI Taxonomy" id="53326"/>
    <lineage>
        <taxon>Eukaryota</taxon>
        <taxon>Metazoa</taxon>
        <taxon>Ecdysozoa</taxon>
        <taxon>Nematoda</taxon>
        <taxon>Chromadorea</taxon>
        <taxon>Rhabditida</taxon>
        <taxon>Rhabditina</taxon>
        <taxon>Rhabditomorpha</taxon>
        <taxon>Strongyloidea</taxon>
        <taxon>Ancylostomatidae</taxon>
        <taxon>Ancylostomatinae</taxon>
        <taxon>Ancylostoma</taxon>
    </lineage>
</organism>
<evidence type="ECO:0000313" key="1">
    <source>
        <dbReference type="EMBL" id="EYB90208.1"/>
    </source>
</evidence>
<evidence type="ECO:0000313" key="2">
    <source>
        <dbReference type="Proteomes" id="UP000024635"/>
    </source>
</evidence>
<sequence length="78" mass="8866">MSFPSRKTPKFGEVSNARISAGAAFKMNVSREHVPPFQLSMIRVGRSVALFVCTVRFWYRLNLAMLDKQEFSLSPISQ</sequence>
<name>A0A016SHN4_9BILA</name>
<protein>
    <submittedName>
        <fullName evidence="1">Uncharacterized protein</fullName>
    </submittedName>
</protein>
<comment type="caution">
    <text evidence="1">The sequence shown here is derived from an EMBL/GenBank/DDBJ whole genome shotgun (WGS) entry which is preliminary data.</text>
</comment>
<reference evidence="2" key="1">
    <citation type="journal article" date="2015" name="Nat. Genet.">
        <title>The genome and transcriptome of the zoonotic hookworm Ancylostoma ceylanicum identify infection-specific gene families.</title>
        <authorList>
            <person name="Schwarz E.M."/>
            <person name="Hu Y."/>
            <person name="Antoshechkin I."/>
            <person name="Miller M.M."/>
            <person name="Sternberg P.W."/>
            <person name="Aroian R.V."/>
        </authorList>
    </citation>
    <scope>NUCLEOTIDE SEQUENCE</scope>
    <source>
        <strain evidence="2">HY135</strain>
    </source>
</reference>
<gene>
    <name evidence="1" type="primary">Acey_s0222.g2613</name>
    <name evidence="1" type="ORF">Y032_0222g2613</name>
</gene>
<dbReference type="EMBL" id="JARK01001558">
    <property type="protein sequence ID" value="EYB90208.1"/>
    <property type="molecule type" value="Genomic_DNA"/>
</dbReference>
<accession>A0A016SHN4</accession>